<organism evidence="14">
    <name type="scientific">Enterobius vermicularis</name>
    <name type="common">Human pinworm</name>
    <dbReference type="NCBI Taxonomy" id="51028"/>
    <lineage>
        <taxon>Eukaryota</taxon>
        <taxon>Metazoa</taxon>
        <taxon>Ecdysozoa</taxon>
        <taxon>Nematoda</taxon>
        <taxon>Chromadorea</taxon>
        <taxon>Rhabditida</taxon>
        <taxon>Spirurina</taxon>
        <taxon>Oxyuridomorpha</taxon>
        <taxon>Oxyuroidea</taxon>
        <taxon>Oxyuridae</taxon>
        <taxon>Enterobius</taxon>
    </lineage>
</organism>
<dbReference type="SUPFAM" id="SSF81296">
    <property type="entry name" value="E set domains"/>
    <property type="match status" value="1"/>
</dbReference>
<dbReference type="Pfam" id="PF01436">
    <property type="entry name" value="NHL"/>
    <property type="match status" value="2"/>
</dbReference>
<feature type="domain" description="B box-type" evidence="11">
    <location>
        <begin position="109"/>
        <end position="147"/>
    </location>
</feature>
<dbReference type="InterPro" id="IPR001258">
    <property type="entry name" value="NHL_repeat"/>
</dbReference>
<dbReference type="InterPro" id="IPR000315">
    <property type="entry name" value="Znf_B-box"/>
</dbReference>
<protein>
    <submittedName>
        <fullName evidence="14">RING-type domain-containing protein</fullName>
    </submittedName>
</protein>
<comment type="similarity">
    <text evidence="1">Belongs to the TRIM/RBCC family.</text>
</comment>
<evidence type="ECO:0000256" key="5">
    <source>
        <dbReference type="ARBA" id="ARBA00022833"/>
    </source>
</evidence>
<dbReference type="InterPro" id="IPR001298">
    <property type="entry name" value="Filamin/ABP280_rpt"/>
</dbReference>
<dbReference type="EMBL" id="UXUI01007930">
    <property type="protein sequence ID" value="VDD89939.1"/>
    <property type="molecule type" value="Genomic_DNA"/>
</dbReference>
<feature type="repeat" description="Filamin" evidence="7">
    <location>
        <begin position="311"/>
        <end position="410"/>
    </location>
</feature>
<dbReference type="InterPro" id="IPR013783">
    <property type="entry name" value="Ig-like_fold"/>
</dbReference>
<dbReference type="InterPro" id="IPR013083">
    <property type="entry name" value="Znf_RING/FYVE/PHD"/>
</dbReference>
<dbReference type="OrthoDB" id="252722at2759"/>
<dbReference type="PROSITE" id="PS51125">
    <property type="entry name" value="NHL"/>
    <property type="match status" value="2"/>
</dbReference>
<keyword evidence="13" id="KW-1185">Reference proteome</keyword>
<dbReference type="SUPFAM" id="SSF57850">
    <property type="entry name" value="RING/U-box"/>
    <property type="match status" value="1"/>
</dbReference>
<proteinExistence type="inferred from homology"/>
<dbReference type="SUPFAM" id="SSF101898">
    <property type="entry name" value="NHL repeat"/>
    <property type="match status" value="1"/>
</dbReference>
<evidence type="ECO:0000256" key="7">
    <source>
        <dbReference type="PROSITE-ProRule" id="PRU00087"/>
    </source>
</evidence>
<dbReference type="PANTHER" id="PTHR25462">
    <property type="entry name" value="BONUS, ISOFORM C-RELATED"/>
    <property type="match status" value="1"/>
</dbReference>
<keyword evidence="3" id="KW-0677">Repeat</keyword>
<dbReference type="PROSITE" id="PS50089">
    <property type="entry name" value="ZF_RING_2"/>
    <property type="match status" value="1"/>
</dbReference>
<dbReference type="Gene3D" id="2.60.40.10">
    <property type="entry name" value="Immunoglobulins"/>
    <property type="match status" value="1"/>
</dbReference>
<dbReference type="STRING" id="51028.A0A0N4V4F7"/>
<evidence type="ECO:0000256" key="9">
    <source>
        <dbReference type="SAM" id="Coils"/>
    </source>
</evidence>
<dbReference type="Gene3D" id="3.30.40.10">
    <property type="entry name" value="Zinc/RING finger domain, C3HC4 (zinc finger)"/>
    <property type="match status" value="1"/>
</dbReference>
<dbReference type="GO" id="GO:0005654">
    <property type="term" value="C:nucleoplasm"/>
    <property type="evidence" value="ECO:0007669"/>
    <property type="project" value="TreeGrafter"/>
</dbReference>
<evidence type="ECO:0000313" key="14">
    <source>
        <dbReference type="WBParaSite" id="EVEC_0000500601-mRNA-1"/>
    </source>
</evidence>
<dbReference type="CDD" id="cd16579">
    <property type="entry name" value="RING-HC_PML_C-V"/>
    <property type="match status" value="1"/>
</dbReference>
<dbReference type="PANTHER" id="PTHR25462:SF285">
    <property type="entry name" value="RING-TYPE DOMAIN-CONTAINING PROTEIN"/>
    <property type="match status" value="1"/>
</dbReference>
<gene>
    <name evidence="12" type="ORF">EVEC_LOCUS4690</name>
</gene>
<dbReference type="InterPro" id="IPR001841">
    <property type="entry name" value="Znf_RING"/>
</dbReference>
<dbReference type="SUPFAM" id="SSF57845">
    <property type="entry name" value="B-box zinc-binding domain"/>
    <property type="match status" value="1"/>
</dbReference>
<dbReference type="InterPro" id="IPR011042">
    <property type="entry name" value="6-blade_b-propeller_TolB-like"/>
</dbReference>
<reference evidence="14" key="1">
    <citation type="submission" date="2017-02" db="UniProtKB">
        <authorList>
            <consortium name="WormBaseParasite"/>
        </authorList>
    </citation>
    <scope>IDENTIFICATION</scope>
</reference>
<reference evidence="12 13" key="2">
    <citation type="submission" date="2018-10" db="EMBL/GenBank/DDBJ databases">
        <authorList>
            <consortium name="Pathogen Informatics"/>
        </authorList>
    </citation>
    <scope>NUCLEOTIDE SEQUENCE [LARGE SCALE GENOMIC DNA]</scope>
</reference>
<dbReference type="InterPro" id="IPR017907">
    <property type="entry name" value="Znf_RING_CS"/>
</dbReference>
<keyword evidence="5" id="KW-0862">Zinc</keyword>
<dbReference type="PROSITE" id="PS50119">
    <property type="entry name" value="ZF_BBOX"/>
    <property type="match status" value="1"/>
</dbReference>
<dbReference type="PROSITE" id="PS50194">
    <property type="entry name" value="FILAMIN_REPEAT"/>
    <property type="match status" value="1"/>
</dbReference>
<dbReference type="WBParaSite" id="EVEC_0000500601-mRNA-1">
    <property type="protein sequence ID" value="EVEC_0000500601-mRNA-1"/>
    <property type="gene ID" value="EVEC_0000500601"/>
</dbReference>
<dbReference type="InterPro" id="IPR014756">
    <property type="entry name" value="Ig_E-set"/>
</dbReference>
<evidence type="ECO:0000256" key="6">
    <source>
        <dbReference type="PROSITE-ProRule" id="PRU00024"/>
    </source>
</evidence>
<feature type="repeat" description="NHL" evidence="8">
    <location>
        <begin position="519"/>
        <end position="546"/>
    </location>
</feature>
<evidence type="ECO:0000313" key="12">
    <source>
        <dbReference type="EMBL" id="VDD89939.1"/>
    </source>
</evidence>
<feature type="coiled-coil region" evidence="9">
    <location>
        <begin position="166"/>
        <end position="200"/>
    </location>
</feature>
<dbReference type="PROSITE" id="PS00518">
    <property type="entry name" value="ZF_RING_1"/>
    <property type="match status" value="1"/>
</dbReference>
<feature type="repeat" description="NHL" evidence="8">
    <location>
        <begin position="419"/>
        <end position="460"/>
    </location>
</feature>
<dbReference type="Gene3D" id="2.120.10.30">
    <property type="entry name" value="TolB, C-terminal domain"/>
    <property type="match status" value="1"/>
</dbReference>
<dbReference type="AlphaFoldDB" id="A0A0N4V4F7"/>
<evidence type="ECO:0000256" key="8">
    <source>
        <dbReference type="PROSITE-ProRule" id="PRU00504"/>
    </source>
</evidence>
<evidence type="ECO:0000256" key="1">
    <source>
        <dbReference type="ARBA" id="ARBA00008518"/>
    </source>
</evidence>
<dbReference type="GO" id="GO:0008270">
    <property type="term" value="F:zinc ion binding"/>
    <property type="evidence" value="ECO:0007669"/>
    <property type="project" value="UniProtKB-KW"/>
</dbReference>
<evidence type="ECO:0000256" key="3">
    <source>
        <dbReference type="ARBA" id="ARBA00022737"/>
    </source>
</evidence>
<sequence>MGTTFVETVNINLEDFSESFLTCATCLCTYDQDKRKAKLLPCSHTVCLRCLTQMEQISQKEETNVIRCPLCREITTLPASGVSALPNSFLINQLFDLMRKQRKDVVPNCSAHPHQQLMYCEACDLVFCTTCRASLISSCAEHNVVPFSVALKRISEIVVHKTRQCVANLDKASKNVNLEIDQLDKNVDRIVEELNNLFQEVCQTVENRRRELVDSARVLRDEKRKVLLDQLELIDSHRKRLERELETSQFDVREMSYRTKKVTEATEQAVSLMEPKENAFLKLHTEPKKLVHEFKKLLNEFGTISGSSTFPGLCTLELTGPSSSHIRTYLVLNTYSADGRRRNSGGDPITIKVTLKKNSLAKTDEYETIVEDQDDGTYRISFKTCIPGDYLVCAEIFDRPVKNSPFLVFVSNHHNPIWQFGSPGVGKLQLNQPTKICQDEKGNFYILDTGNNRIKVLDVCGDYVKDVTGAALSEGSTVGLATLPTGEILTLNWRTKEVVKSDFRGTPLQTMTFSEFGEPVDLCVDSHGRILIADAANSKVFVFDTAFRPLFSFSTELYASNSSITCVSIGMNDEIIVGTCSSLLLFDGRGEFLREIHLGEPSSRACMMAAACAVCPSTGTVLVAVIDVKKNRAHLAVCQYKGPLLFTIDSYGSKLRHPCGICVAITNWKNTCFVVDSANCCVKAFQFC</sequence>
<feature type="domain" description="RING-type" evidence="10">
    <location>
        <begin position="23"/>
        <end position="72"/>
    </location>
</feature>
<name>A0A0N4V4F7_ENTVE</name>
<evidence type="ECO:0000259" key="11">
    <source>
        <dbReference type="PROSITE" id="PS50119"/>
    </source>
</evidence>
<dbReference type="Pfam" id="PF00630">
    <property type="entry name" value="Filamin"/>
    <property type="match status" value="1"/>
</dbReference>
<evidence type="ECO:0000259" key="10">
    <source>
        <dbReference type="PROSITE" id="PS50089"/>
    </source>
</evidence>
<dbReference type="GO" id="GO:0061630">
    <property type="term" value="F:ubiquitin protein ligase activity"/>
    <property type="evidence" value="ECO:0007669"/>
    <property type="project" value="TreeGrafter"/>
</dbReference>
<dbReference type="SMART" id="SM00557">
    <property type="entry name" value="IG_FLMN"/>
    <property type="match status" value="1"/>
</dbReference>
<evidence type="ECO:0000313" key="13">
    <source>
        <dbReference type="Proteomes" id="UP000274131"/>
    </source>
</evidence>
<dbReference type="InterPro" id="IPR017868">
    <property type="entry name" value="Filamin/ABP280_repeat-like"/>
</dbReference>
<dbReference type="InterPro" id="IPR047153">
    <property type="entry name" value="TRIM45/56/19-like"/>
</dbReference>
<evidence type="ECO:0000256" key="2">
    <source>
        <dbReference type="ARBA" id="ARBA00022723"/>
    </source>
</evidence>
<dbReference type="SMART" id="SM00184">
    <property type="entry name" value="RING"/>
    <property type="match status" value="1"/>
</dbReference>
<dbReference type="Proteomes" id="UP000274131">
    <property type="component" value="Unassembled WGS sequence"/>
</dbReference>
<evidence type="ECO:0000256" key="4">
    <source>
        <dbReference type="ARBA" id="ARBA00022771"/>
    </source>
</evidence>
<keyword evidence="4 6" id="KW-0863">Zinc-finger</keyword>
<accession>A0A0N4V4F7</accession>
<keyword evidence="2" id="KW-0479">Metal-binding</keyword>
<keyword evidence="9" id="KW-0175">Coiled coil</keyword>